<evidence type="ECO:0000256" key="2">
    <source>
        <dbReference type="SAM" id="Phobius"/>
    </source>
</evidence>
<feature type="compositionally biased region" description="Low complexity" evidence="1">
    <location>
        <begin position="101"/>
        <end position="114"/>
    </location>
</feature>
<accession>A0ABS5TS77</accession>
<evidence type="ECO:0000256" key="1">
    <source>
        <dbReference type="SAM" id="MobiDB-lite"/>
    </source>
</evidence>
<keyword evidence="2" id="KW-0472">Membrane</keyword>
<evidence type="ECO:0000313" key="3">
    <source>
        <dbReference type="EMBL" id="MBT0773642.1"/>
    </source>
</evidence>
<keyword evidence="4" id="KW-1185">Reference proteome</keyword>
<comment type="caution">
    <text evidence="3">The sequence shown here is derived from an EMBL/GenBank/DDBJ whole genome shotgun (WGS) entry which is preliminary data.</text>
</comment>
<dbReference type="RefSeq" id="WP_214160183.1">
    <property type="nucleotide sequence ID" value="NZ_JAHBAY010000019.1"/>
</dbReference>
<sequence length="410" mass="41538">MPISSLLPAAGAWSRRHWLPVTLGSCVLAIVVAGWAVLFLGGEPGSGAAERPLGGALPWQRGPAAGGAQVAPDPSTGDDAQPSPPNGTVPTAPGSSGAGQPGTTAPTSGTATGAPAPPRPLPGQPVPPGRTGSPTTGPTSPGHPTTGPPPPGTPPPDLPTSGVPSHTGPPTTYPSTTTPPGHPTSTHPRTDPPNPPTTTQPPVGPPVTRTTGPVDDAIVVAGPGAEVYFPRDFSIFEVQAGGMLHCQGIGNTNLTTIDAISVTLEPLEAGEDFAYVDLPTGRVCEGKNLFPDEARMVGRCGTGPVPPGLPDDFSTVVTAYCHMSVRAPAPDGRNHRARITATAETLCTGREVKQCAQLPAESRPSPENPVRVRWQVYSAVLRACYAPGDTALGSQEGCVRESTTATPTAS</sequence>
<feature type="compositionally biased region" description="Pro residues" evidence="1">
    <location>
        <begin position="191"/>
        <end position="205"/>
    </location>
</feature>
<feature type="compositionally biased region" description="Pro residues" evidence="1">
    <location>
        <begin position="146"/>
        <end position="158"/>
    </location>
</feature>
<name>A0ABS5TS77_9ACTN</name>
<reference evidence="3 4" key="1">
    <citation type="submission" date="2021-05" db="EMBL/GenBank/DDBJ databases">
        <title>Kineosporia and Streptomyces sp. nov. two new marine actinobacteria isolated from Coral.</title>
        <authorList>
            <person name="Buangrab K."/>
            <person name="Sutthacheep M."/>
            <person name="Yeemin T."/>
            <person name="Harunari E."/>
            <person name="Igarashi Y."/>
            <person name="Kanchanasin P."/>
            <person name="Tanasupawat S."/>
            <person name="Phongsopitanun W."/>
        </authorList>
    </citation>
    <scope>NUCLEOTIDE SEQUENCE [LARGE SCALE GENOMIC DNA]</scope>
    <source>
        <strain evidence="3 4">J2-2</strain>
    </source>
</reference>
<dbReference type="Proteomes" id="UP001197247">
    <property type="component" value="Unassembled WGS sequence"/>
</dbReference>
<gene>
    <name evidence="3" type="ORF">KIH74_32155</name>
</gene>
<feature type="compositionally biased region" description="Low complexity" evidence="1">
    <location>
        <begin position="129"/>
        <end position="145"/>
    </location>
</feature>
<evidence type="ECO:0000313" key="4">
    <source>
        <dbReference type="Proteomes" id="UP001197247"/>
    </source>
</evidence>
<organism evidence="3 4">
    <name type="scientific">Kineosporia corallincola</name>
    <dbReference type="NCBI Taxonomy" id="2835133"/>
    <lineage>
        <taxon>Bacteria</taxon>
        <taxon>Bacillati</taxon>
        <taxon>Actinomycetota</taxon>
        <taxon>Actinomycetes</taxon>
        <taxon>Kineosporiales</taxon>
        <taxon>Kineosporiaceae</taxon>
        <taxon>Kineosporia</taxon>
    </lineage>
</organism>
<dbReference type="EMBL" id="JAHBAY010000019">
    <property type="protein sequence ID" value="MBT0773642.1"/>
    <property type="molecule type" value="Genomic_DNA"/>
</dbReference>
<proteinExistence type="predicted"/>
<feature type="region of interest" description="Disordered" evidence="1">
    <location>
        <begin position="51"/>
        <end position="214"/>
    </location>
</feature>
<feature type="transmembrane region" description="Helical" evidence="2">
    <location>
        <begin position="21"/>
        <end position="42"/>
    </location>
</feature>
<keyword evidence="2" id="KW-0812">Transmembrane</keyword>
<feature type="compositionally biased region" description="Low complexity" evidence="1">
    <location>
        <begin position="159"/>
        <end position="187"/>
    </location>
</feature>
<protein>
    <submittedName>
        <fullName evidence="3">Uncharacterized protein</fullName>
    </submittedName>
</protein>
<feature type="compositionally biased region" description="Pro residues" evidence="1">
    <location>
        <begin position="115"/>
        <end position="128"/>
    </location>
</feature>
<dbReference type="PRINTS" id="PR01217">
    <property type="entry name" value="PRICHEXTENSN"/>
</dbReference>
<keyword evidence="2" id="KW-1133">Transmembrane helix</keyword>